<dbReference type="Gene3D" id="3.20.20.80">
    <property type="entry name" value="Glycosidases"/>
    <property type="match status" value="1"/>
</dbReference>
<evidence type="ECO:0000256" key="1">
    <source>
        <dbReference type="ARBA" id="ARBA00001231"/>
    </source>
</evidence>
<evidence type="ECO:0000256" key="6">
    <source>
        <dbReference type="PIRSR" id="PIRSR625705-1"/>
    </source>
</evidence>
<evidence type="ECO:0000256" key="4">
    <source>
        <dbReference type="ARBA" id="ARBA00022801"/>
    </source>
</evidence>
<feature type="chain" id="PRO_5021318018" description="beta-N-acetylhexosaminidase" evidence="7">
    <location>
        <begin position="20"/>
        <end position="767"/>
    </location>
</feature>
<dbReference type="AlphaFoldDB" id="A0A501W726"/>
<dbReference type="Pfam" id="PF13290">
    <property type="entry name" value="CHB_HEX_C_1"/>
    <property type="match status" value="1"/>
</dbReference>
<reference evidence="9 10" key="1">
    <citation type="submission" date="2019-06" db="EMBL/GenBank/DDBJ databases">
        <title>A novel bacterium of genus Pontibacter, isolated from marine sediment.</title>
        <authorList>
            <person name="Huang H."/>
            <person name="Mo K."/>
            <person name="Hu Y."/>
        </authorList>
    </citation>
    <scope>NUCLEOTIDE SEQUENCE [LARGE SCALE GENOMIC DNA]</scope>
    <source>
        <strain evidence="9 10">HB172049</strain>
    </source>
</reference>
<dbReference type="SUPFAM" id="SSF49785">
    <property type="entry name" value="Galactose-binding domain-like"/>
    <property type="match status" value="1"/>
</dbReference>
<dbReference type="InterPro" id="IPR017853">
    <property type="entry name" value="GH"/>
</dbReference>
<dbReference type="EC" id="3.2.1.52" evidence="3"/>
<dbReference type="Pfam" id="PF00754">
    <property type="entry name" value="F5_F8_type_C"/>
    <property type="match status" value="1"/>
</dbReference>
<organism evidence="9 10">
    <name type="scientific">Pontibacter mangrovi</name>
    <dbReference type="NCBI Taxonomy" id="2589816"/>
    <lineage>
        <taxon>Bacteria</taxon>
        <taxon>Pseudomonadati</taxon>
        <taxon>Bacteroidota</taxon>
        <taxon>Cytophagia</taxon>
        <taxon>Cytophagales</taxon>
        <taxon>Hymenobacteraceae</taxon>
        <taxon>Pontibacter</taxon>
    </lineage>
</organism>
<protein>
    <recommendedName>
        <fullName evidence="3">beta-N-acetylhexosaminidase</fullName>
        <ecNumber evidence="3">3.2.1.52</ecNumber>
    </recommendedName>
</protein>
<comment type="catalytic activity">
    <reaction evidence="1">
        <text>Hydrolysis of terminal non-reducing N-acetyl-D-hexosamine residues in N-acetyl-beta-D-hexosaminides.</text>
        <dbReference type="EC" id="3.2.1.52"/>
    </reaction>
</comment>
<dbReference type="PRINTS" id="PR00738">
    <property type="entry name" value="GLHYDRLASE20"/>
</dbReference>
<dbReference type="SUPFAM" id="SSF51445">
    <property type="entry name" value="(Trans)glycosidases"/>
    <property type="match status" value="1"/>
</dbReference>
<keyword evidence="10" id="KW-1185">Reference proteome</keyword>
<evidence type="ECO:0000313" key="9">
    <source>
        <dbReference type="EMBL" id="TPE43914.1"/>
    </source>
</evidence>
<evidence type="ECO:0000259" key="8">
    <source>
        <dbReference type="PROSITE" id="PS50022"/>
    </source>
</evidence>
<dbReference type="Gene3D" id="3.30.379.10">
    <property type="entry name" value="Chitobiase/beta-hexosaminidase domain 2-like"/>
    <property type="match status" value="1"/>
</dbReference>
<dbReference type="GO" id="GO:0005975">
    <property type="term" value="P:carbohydrate metabolic process"/>
    <property type="evidence" value="ECO:0007669"/>
    <property type="project" value="InterPro"/>
</dbReference>
<dbReference type="InterPro" id="IPR000421">
    <property type="entry name" value="FA58C"/>
</dbReference>
<dbReference type="Pfam" id="PF00728">
    <property type="entry name" value="Glyco_hydro_20"/>
    <property type="match status" value="1"/>
</dbReference>
<keyword evidence="4" id="KW-0378">Hydrolase</keyword>
<feature type="domain" description="F5/8 type C" evidence="8">
    <location>
        <begin position="650"/>
        <end position="740"/>
    </location>
</feature>
<keyword evidence="7" id="KW-0732">Signal</keyword>
<evidence type="ECO:0000256" key="7">
    <source>
        <dbReference type="SAM" id="SignalP"/>
    </source>
</evidence>
<dbReference type="InterPro" id="IPR008979">
    <property type="entry name" value="Galactose-bd-like_sf"/>
</dbReference>
<dbReference type="Pfam" id="PF02838">
    <property type="entry name" value="Glyco_hydro_20b"/>
    <property type="match status" value="1"/>
</dbReference>
<dbReference type="InterPro" id="IPR015882">
    <property type="entry name" value="HEX_bac_N"/>
</dbReference>
<proteinExistence type="inferred from homology"/>
<dbReference type="SUPFAM" id="SSF55545">
    <property type="entry name" value="beta-N-acetylhexosaminidase-like domain"/>
    <property type="match status" value="1"/>
</dbReference>
<dbReference type="RefSeq" id="WP_140621536.1">
    <property type="nucleotide sequence ID" value="NZ_VFRQ01000005.1"/>
</dbReference>
<sequence>MTKKITLLLALFFPFLVLAQQPVSIIPEPVSIQRNDGYFVIDGHTSIRLENEKKELKPAAEFLAARIKEISGYELPIKKRRGKSIRLAIESISNLGEEGYELQVTPTGISIKANSKAGIVYGMQSVLQTLPAVRTNAALQVPAMRITDYPRFSWRGMHLDVSRHFFSPEAVKQYIDLMATYKLNKFHWHLVDDPGWRIEIKKYPKLTQVGAWRVDQTDKPWGDRPQAKPGEEPTYGGFYTQEQIKDIVAYAAQRNVTVVPEIEMPGHVASAIAAYPQLSCAGKAQLPLTGGDYTNMSSNYCPGNEEVFTFLEDVLDEVVALFPSQYIHIGGDEVDKSGWKKCPKCQKRMADEGLENVEELQSYFIQRIEKYLNSKNRRIIGWDEILEGGLAPQATVMSWRGESGGIEAAKMGHDVIMTPGSPVYFDHYQAGPEGEPLAIGGFNTLKKVYDYEPIPKELTAEEGRHVLGAQANVWTEYITTASHLQYMVLPRMLALAEVVWSPKESRDWAGFNQRLQSQFRAFDQKALNYSKGNFTVDIKPNSEGGKLMVTLFTEAMNGEVYYTLDGSEPTAQSIKYEQPIRIDSSVVLKAVTVVNGNVMGLKPAEQSFSMHKAVGRAVQYQNPVSKHYMADGPNSLTDGVRGQKAVGKYWHGFSGRDMVATIDLGEAKSISSITLGCLQHYRDWIMMPTPVKFEVSADGKNFREVETVKNPVSLNEQEATIHDFKAAFPEQEARYVRVTAYHLSSLPEGHNGAGQPAWLFADEIVVR</sequence>
<dbReference type="PANTHER" id="PTHR22600:SF57">
    <property type="entry name" value="BETA-N-ACETYLHEXOSAMINIDASE"/>
    <property type="match status" value="1"/>
</dbReference>
<name>A0A501W726_9BACT</name>
<evidence type="ECO:0000256" key="2">
    <source>
        <dbReference type="ARBA" id="ARBA00006285"/>
    </source>
</evidence>
<dbReference type="InterPro" id="IPR059177">
    <property type="entry name" value="GH29D-like_dom"/>
</dbReference>
<feature type="active site" description="Proton donor" evidence="6">
    <location>
        <position position="333"/>
    </location>
</feature>
<dbReference type="GO" id="GO:0016020">
    <property type="term" value="C:membrane"/>
    <property type="evidence" value="ECO:0007669"/>
    <property type="project" value="TreeGrafter"/>
</dbReference>
<comment type="similarity">
    <text evidence="2">Belongs to the glycosyl hydrolase 20 family.</text>
</comment>
<dbReference type="OrthoDB" id="9763537at2"/>
<dbReference type="Proteomes" id="UP000316727">
    <property type="component" value="Unassembled WGS sequence"/>
</dbReference>
<dbReference type="PROSITE" id="PS50022">
    <property type="entry name" value="FA58C_3"/>
    <property type="match status" value="1"/>
</dbReference>
<dbReference type="InterPro" id="IPR025705">
    <property type="entry name" value="Beta_hexosaminidase_sua/sub"/>
</dbReference>
<dbReference type="GO" id="GO:0030203">
    <property type="term" value="P:glycosaminoglycan metabolic process"/>
    <property type="evidence" value="ECO:0007669"/>
    <property type="project" value="TreeGrafter"/>
</dbReference>
<dbReference type="InterPro" id="IPR015883">
    <property type="entry name" value="Glyco_hydro_20_cat"/>
</dbReference>
<accession>A0A501W726</accession>
<evidence type="ECO:0000313" key="10">
    <source>
        <dbReference type="Proteomes" id="UP000316727"/>
    </source>
</evidence>
<keyword evidence="5" id="KW-0326">Glycosidase</keyword>
<dbReference type="Gene3D" id="2.60.120.260">
    <property type="entry name" value="Galactose-binding domain-like"/>
    <property type="match status" value="1"/>
</dbReference>
<dbReference type="InterPro" id="IPR029018">
    <property type="entry name" value="Hex-like_dom2"/>
</dbReference>
<dbReference type="CDD" id="cd06563">
    <property type="entry name" value="GH20_chitobiase-like"/>
    <property type="match status" value="1"/>
</dbReference>
<gene>
    <name evidence="9" type="ORF">FJM65_10840</name>
</gene>
<dbReference type="EMBL" id="VFRQ01000005">
    <property type="protein sequence ID" value="TPE43914.1"/>
    <property type="molecule type" value="Genomic_DNA"/>
</dbReference>
<feature type="signal peptide" evidence="7">
    <location>
        <begin position="1"/>
        <end position="19"/>
    </location>
</feature>
<dbReference type="PANTHER" id="PTHR22600">
    <property type="entry name" value="BETA-HEXOSAMINIDASE"/>
    <property type="match status" value="1"/>
</dbReference>
<evidence type="ECO:0000256" key="3">
    <source>
        <dbReference type="ARBA" id="ARBA00012663"/>
    </source>
</evidence>
<evidence type="ECO:0000256" key="5">
    <source>
        <dbReference type="ARBA" id="ARBA00023295"/>
    </source>
</evidence>
<comment type="caution">
    <text evidence="9">The sequence shown here is derived from an EMBL/GenBank/DDBJ whole genome shotgun (WGS) entry which is preliminary data.</text>
</comment>
<dbReference type="GO" id="GO:0004563">
    <property type="term" value="F:beta-N-acetylhexosaminidase activity"/>
    <property type="evidence" value="ECO:0007669"/>
    <property type="project" value="UniProtKB-EC"/>
</dbReference>